<accession>K0X538</accession>
<reference evidence="5 6" key="1">
    <citation type="submission" date="2012-08" db="EMBL/GenBank/DDBJ databases">
        <title>The Genome Sequence of Barnesiella intestinihominis YIT 11860.</title>
        <authorList>
            <consortium name="The Broad Institute Genome Sequencing Platform"/>
            <person name="Earl A."/>
            <person name="Ward D."/>
            <person name="Feldgarden M."/>
            <person name="Gevers D."/>
            <person name="Morotomi M."/>
            <person name="Walker B."/>
            <person name="Young S.K."/>
            <person name="Zeng Q."/>
            <person name="Gargeya S."/>
            <person name="Fitzgerald M."/>
            <person name="Haas B."/>
            <person name="Abouelleil A."/>
            <person name="Alvarado L."/>
            <person name="Arachchi H.M."/>
            <person name="Berlin A.M."/>
            <person name="Chapman S.B."/>
            <person name="Goldberg J."/>
            <person name="Griggs A."/>
            <person name="Gujja S."/>
            <person name="Hansen M."/>
            <person name="Howarth C."/>
            <person name="Imamovic A."/>
            <person name="Larimer J."/>
            <person name="McCowen C."/>
            <person name="Montmayeur A."/>
            <person name="Murphy C."/>
            <person name="Neiman D."/>
            <person name="Pearson M."/>
            <person name="Priest M."/>
            <person name="Roberts A."/>
            <person name="Saif S."/>
            <person name="Shea T."/>
            <person name="Sisk P."/>
            <person name="Sykes S."/>
            <person name="Wortman J."/>
            <person name="Nusbaum C."/>
            <person name="Birren B."/>
        </authorList>
    </citation>
    <scope>NUCLEOTIDE SEQUENCE [LARGE SCALE GENOMIC DNA]</scope>
    <source>
        <strain evidence="5 6">YIT 11860</strain>
    </source>
</reference>
<evidence type="ECO:0000259" key="4">
    <source>
        <dbReference type="PROSITE" id="PS01124"/>
    </source>
</evidence>
<dbReference type="PRINTS" id="PR00032">
    <property type="entry name" value="HTHARAC"/>
</dbReference>
<keyword evidence="6" id="KW-1185">Reference proteome</keyword>
<dbReference type="GO" id="GO:0043565">
    <property type="term" value="F:sequence-specific DNA binding"/>
    <property type="evidence" value="ECO:0007669"/>
    <property type="project" value="InterPro"/>
</dbReference>
<dbReference type="InterPro" id="IPR020449">
    <property type="entry name" value="Tscrpt_reg_AraC-type_HTH"/>
</dbReference>
<dbReference type="Gene3D" id="1.10.10.60">
    <property type="entry name" value="Homeodomain-like"/>
    <property type="match status" value="1"/>
</dbReference>
<dbReference type="PROSITE" id="PS01124">
    <property type="entry name" value="HTH_ARAC_FAMILY_2"/>
    <property type="match status" value="1"/>
</dbReference>
<feature type="domain" description="HTH araC/xylS-type" evidence="4">
    <location>
        <begin position="186"/>
        <end position="284"/>
    </location>
</feature>
<dbReference type="Pfam" id="PF12833">
    <property type="entry name" value="HTH_18"/>
    <property type="match status" value="1"/>
</dbReference>
<sequence>MQDQIFTFETLLRRMQLDDGERPFVIWREKDLFGAHAYPVKIDVPCLFLCWNGEMEIEINLQTYHFDKEHLLCFTVPCACRIVKRSPDFLCVGLLLSKSFWRQLLFTERTLSSIAARDAFIVVTEEERNRLARFHELLCLCADTTEHDPIGTLYPLIVGLFFQIRNICQNREATAAPASHSKKILYDFLDSLHTNYRQHRRVSFYADALSLTPRHLTTVIRQASGRSASQWIEEYTVLEAQILLRNSPMSIKEIAYELGFNDQSLFSKYFSRVAGISPERYRKISMSNT</sequence>
<keyword evidence="2" id="KW-0238">DNA-binding</keyword>
<evidence type="ECO:0000256" key="2">
    <source>
        <dbReference type="ARBA" id="ARBA00023125"/>
    </source>
</evidence>
<dbReference type="HOGENOM" id="CLU_000445_88_2_10"/>
<dbReference type="STRING" id="742726.HMPREF9448_02131"/>
<evidence type="ECO:0000313" key="5">
    <source>
        <dbReference type="EMBL" id="EJZ62779.1"/>
    </source>
</evidence>
<proteinExistence type="predicted"/>
<dbReference type="SMART" id="SM00342">
    <property type="entry name" value="HTH_ARAC"/>
    <property type="match status" value="1"/>
</dbReference>
<organism evidence="5 6">
    <name type="scientific">Barnesiella intestinihominis YIT 11860</name>
    <dbReference type="NCBI Taxonomy" id="742726"/>
    <lineage>
        <taxon>Bacteria</taxon>
        <taxon>Pseudomonadati</taxon>
        <taxon>Bacteroidota</taxon>
        <taxon>Bacteroidia</taxon>
        <taxon>Bacteroidales</taxon>
        <taxon>Barnesiellaceae</taxon>
        <taxon>Barnesiella</taxon>
    </lineage>
</organism>
<keyword evidence="1" id="KW-0805">Transcription regulation</keyword>
<dbReference type="RefSeq" id="WP_008862526.1">
    <property type="nucleotide sequence ID" value="NZ_CAXSYG010000003.1"/>
</dbReference>
<protein>
    <recommendedName>
        <fullName evidence="4">HTH araC/xylS-type domain-containing protein</fullName>
    </recommendedName>
</protein>
<dbReference type="eggNOG" id="COG4977">
    <property type="taxonomic scope" value="Bacteria"/>
</dbReference>
<comment type="caution">
    <text evidence="5">The sequence shown here is derived from an EMBL/GenBank/DDBJ whole genome shotgun (WGS) entry which is preliminary data.</text>
</comment>
<evidence type="ECO:0000256" key="1">
    <source>
        <dbReference type="ARBA" id="ARBA00023015"/>
    </source>
</evidence>
<dbReference type="Proteomes" id="UP000006044">
    <property type="component" value="Unassembled WGS sequence"/>
</dbReference>
<dbReference type="GeneID" id="77849336"/>
<dbReference type="EMBL" id="ADLE01000015">
    <property type="protein sequence ID" value="EJZ62779.1"/>
    <property type="molecule type" value="Genomic_DNA"/>
</dbReference>
<keyword evidence="3" id="KW-0804">Transcription</keyword>
<dbReference type="InterPro" id="IPR018060">
    <property type="entry name" value="HTH_AraC"/>
</dbReference>
<dbReference type="GO" id="GO:0003700">
    <property type="term" value="F:DNA-binding transcription factor activity"/>
    <property type="evidence" value="ECO:0007669"/>
    <property type="project" value="InterPro"/>
</dbReference>
<dbReference type="SUPFAM" id="SSF46689">
    <property type="entry name" value="Homeodomain-like"/>
    <property type="match status" value="1"/>
</dbReference>
<dbReference type="PATRIC" id="fig|742726.3.peg.2224"/>
<dbReference type="OrthoDB" id="1372329at2"/>
<evidence type="ECO:0000256" key="3">
    <source>
        <dbReference type="ARBA" id="ARBA00023163"/>
    </source>
</evidence>
<dbReference type="AlphaFoldDB" id="K0X538"/>
<evidence type="ECO:0000313" key="6">
    <source>
        <dbReference type="Proteomes" id="UP000006044"/>
    </source>
</evidence>
<dbReference type="PANTHER" id="PTHR43280">
    <property type="entry name" value="ARAC-FAMILY TRANSCRIPTIONAL REGULATOR"/>
    <property type="match status" value="1"/>
</dbReference>
<dbReference type="PANTHER" id="PTHR43280:SF32">
    <property type="entry name" value="TRANSCRIPTIONAL REGULATORY PROTEIN"/>
    <property type="match status" value="1"/>
</dbReference>
<name>K0X538_9BACT</name>
<gene>
    <name evidence="5" type="ORF">HMPREF9448_02131</name>
</gene>
<dbReference type="InterPro" id="IPR009057">
    <property type="entry name" value="Homeodomain-like_sf"/>
</dbReference>